<dbReference type="Ensembl" id="ENSOART00020049557.1">
    <property type="protein sequence ID" value="ENSOARP00020036197.1"/>
    <property type="gene ID" value="ENSOARG00020016868.2"/>
</dbReference>
<organism evidence="1">
    <name type="scientific">Ovis aries</name>
    <name type="common">Sheep</name>
    <dbReference type="NCBI Taxonomy" id="9940"/>
    <lineage>
        <taxon>Eukaryota</taxon>
        <taxon>Metazoa</taxon>
        <taxon>Chordata</taxon>
        <taxon>Craniata</taxon>
        <taxon>Vertebrata</taxon>
        <taxon>Euteleostomi</taxon>
        <taxon>Mammalia</taxon>
        <taxon>Eutheria</taxon>
        <taxon>Laurasiatheria</taxon>
        <taxon>Artiodactyla</taxon>
        <taxon>Ruminantia</taxon>
        <taxon>Pecora</taxon>
        <taxon>Bovidae</taxon>
        <taxon>Caprinae</taxon>
        <taxon>Ovis</taxon>
    </lineage>
</organism>
<reference evidence="1" key="2">
    <citation type="submission" date="2025-08" db="UniProtKB">
        <authorList>
            <consortium name="Ensembl"/>
        </authorList>
    </citation>
    <scope>IDENTIFICATION</scope>
</reference>
<sequence length="199" mass="21908">MDYTVHGILQVRILEWVAILFSRGSSQPRDRTQVSNPGLLHCRWILYQLSRKGSPRILEGITYPVARGSSQPRNRTRVSCIADNLSDTLKKLKITAADRTDDSLEGCLDCLLQALTQNNMETSEKIQGSGILQVFASLLIPQSSCTAKVANVIAEIAKNGEVFLKNFSAGNIFSFTPYLIYANSMCGCWIDFTTGAAAK</sequence>
<name>A0AC11CZI7_SHEEP</name>
<proteinExistence type="predicted"/>
<accession>A0AC11CZI7</accession>
<reference evidence="1" key="3">
    <citation type="submission" date="2025-09" db="UniProtKB">
        <authorList>
            <consortium name="Ensembl"/>
        </authorList>
    </citation>
    <scope>IDENTIFICATION</scope>
</reference>
<reference evidence="1" key="1">
    <citation type="submission" date="2020-11" db="EMBL/GenBank/DDBJ databases">
        <authorList>
            <person name="Davenport K.M."/>
            <person name="Bickhart D.M."/>
            <person name="Smith T.P.L."/>
            <person name="Murdoch B.M."/>
            <person name="Rosen B.D."/>
        </authorList>
    </citation>
    <scope>NUCLEOTIDE SEQUENCE [LARGE SCALE GENOMIC DNA]</scope>
    <source>
        <strain evidence="1">OAR_USU_Benz2616</strain>
    </source>
</reference>
<evidence type="ECO:0000313" key="1">
    <source>
        <dbReference type="Ensembl" id="ENSOARP00020036197.1"/>
    </source>
</evidence>
<protein>
    <submittedName>
        <fullName evidence="1">Rap1 GTPase-GDP dissociation stimulator 1</fullName>
    </submittedName>
</protein>
<gene>
    <name evidence="1" type="primary">RAP1GDS1</name>
</gene>